<keyword evidence="10 13" id="KW-1133">Transmembrane helix</keyword>
<keyword evidence="6" id="KW-1003">Cell membrane</keyword>
<evidence type="ECO:0000313" key="14">
    <source>
        <dbReference type="EMBL" id="AAW75406.1"/>
    </source>
</evidence>
<evidence type="ECO:0000256" key="9">
    <source>
        <dbReference type="ARBA" id="ARBA00022748"/>
    </source>
</evidence>
<evidence type="ECO:0000256" key="5">
    <source>
        <dbReference type="ARBA" id="ARBA00022448"/>
    </source>
</evidence>
<keyword evidence="5" id="KW-0813">Transport</keyword>
<keyword evidence="7" id="KW-0997">Cell inner membrane</keyword>
<evidence type="ECO:0000256" key="4">
    <source>
        <dbReference type="ARBA" id="ARBA00016461"/>
    </source>
</evidence>
<dbReference type="GO" id="GO:0017004">
    <property type="term" value="P:cytochrome complex assembly"/>
    <property type="evidence" value="ECO:0007669"/>
    <property type="project" value="UniProtKB-KW"/>
</dbReference>
<evidence type="ECO:0000256" key="11">
    <source>
        <dbReference type="ARBA" id="ARBA00023136"/>
    </source>
</evidence>
<evidence type="ECO:0000256" key="8">
    <source>
        <dbReference type="ARBA" id="ARBA00022692"/>
    </source>
</evidence>
<evidence type="ECO:0000256" key="10">
    <source>
        <dbReference type="ARBA" id="ARBA00022989"/>
    </source>
</evidence>
<feature type="region of interest" description="Disordered" evidence="12">
    <location>
        <begin position="145"/>
        <end position="186"/>
    </location>
</feature>
<keyword evidence="15" id="KW-1185">Reference proteome</keyword>
<dbReference type="AlphaFoldDB" id="Q5H0W5"/>
<dbReference type="GO" id="GO:0005886">
    <property type="term" value="C:plasma membrane"/>
    <property type="evidence" value="ECO:0007669"/>
    <property type="project" value="UniProtKB-SubCell"/>
</dbReference>
<evidence type="ECO:0000256" key="6">
    <source>
        <dbReference type="ARBA" id="ARBA00022475"/>
    </source>
</evidence>
<evidence type="ECO:0000313" key="15">
    <source>
        <dbReference type="Proteomes" id="UP000006735"/>
    </source>
</evidence>
<comment type="subcellular location">
    <subcellularLocation>
        <location evidence="2">Cell inner membrane</location>
        <topology evidence="2">Single-pass membrane protein</topology>
    </subcellularLocation>
</comment>
<evidence type="ECO:0000256" key="13">
    <source>
        <dbReference type="SAM" id="Phobius"/>
    </source>
</evidence>
<feature type="transmembrane region" description="Helical" evidence="13">
    <location>
        <begin position="269"/>
        <end position="290"/>
    </location>
</feature>
<name>Q5H0W5_XANOR</name>
<gene>
    <name evidence="14" type="ordered locus">XOO2152</name>
</gene>
<dbReference type="Proteomes" id="UP000006735">
    <property type="component" value="Chromosome"/>
</dbReference>
<dbReference type="STRING" id="291331.XOO2152"/>
<sequence length="322" mass="35012">MLLFREPTPFQRLLPSHERRRPLVPPTRIAPDLRPFYCALGAVVPCAGRVAVGRGHLAGLVCGTGGLPARRQLPHSLHPCAERLDEPVRVRADGTVRGHRADLADQDLRDPGDGVRADRCGIYRDYPAHRQHLGQADVGRLVGLGPAPDHRIDPAVSLSGRDRPVSRHRRPPSGGTRGGIAGHRRGGAAAGHPLFGGMVEFAASGPEHPPAWPIDDRCQHAAAAVVDGDRHQVLVCRVAADARARRQPAPRGRQGLDRARCAGACGMSYLPYVIAAYAVFVVVLLWDLIAGRWQVRRALKTAQARRLRERKRAVPSDAELIR</sequence>
<comment type="similarity">
    <text evidence="3">Belongs to the CcmD/CycX/HelD family.</text>
</comment>
<keyword evidence="8 13" id="KW-0812">Transmembrane</keyword>
<comment type="function">
    <text evidence="1">Required for the export of heme to the periplasm for the biogenesis of c-type cytochromes.</text>
</comment>
<dbReference type="HOGENOM" id="CLU_863183_0_0_6"/>
<dbReference type="GO" id="GO:0015886">
    <property type="term" value="P:heme transport"/>
    <property type="evidence" value="ECO:0007669"/>
    <property type="project" value="InterPro"/>
</dbReference>
<evidence type="ECO:0000256" key="2">
    <source>
        <dbReference type="ARBA" id="ARBA00004377"/>
    </source>
</evidence>
<evidence type="ECO:0000256" key="7">
    <source>
        <dbReference type="ARBA" id="ARBA00022519"/>
    </source>
</evidence>
<reference evidence="14 15" key="1">
    <citation type="journal article" date="2005" name="Nucleic Acids Res.">
        <title>The genome sequence of Xanthomonas oryzae pathovar oryzae KACC10331, the bacterial blight pathogen of rice.</title>
        <authorList>
            <person name="Lee B.M."/>
            <person name="Park Y.J."/>
            <person name="Park D.S."/>
            <person name="Kang H.W."/>
            <person name="Kim J.G."/>
            <person name="Song E.S."/>
            <person name="Park I.C."/>
            <person name="Yoon U.H."/>
            <person name="Hahn J.H."/>
            <person name="Koo B.S."/>
            <person name="Lee G.B."/>
            <person name="Kim H."/>
            <person name="Park H.S."/>
            <person name="Yoon K.O."/>
            <person name="Kim J.H."/>
            <person name="Jung C.H."/>
            <person name="Koh N.H."/>
            <person name="Seo J.S."/>
            <person name="Go S.J."/>
        </authorList>
    </citation>
    <scope>NUCLEOTIDE SEQUENCE [LARGE SCALE GENOMIC DNA]</scope>
    <source>
        <strain evidence="15">KACC10331 / KXO85</strain>
    </source>
</reference>
<dbReference type="KEGG" id="xoo:XOO2152"/>
<protein>
    <recommendedName>
        <fullName evidence="4">Heme exporter protein D</fullName>
    </recommendedName>
</protein>
<evidence type="ECO:0000256" key="1">
    <source>
        <dbReference type="ARBA" id="ARBA00002442"/>
    </source>
</evidence>
<dbReference type="InterPro" id="IPR007078">
    <property type="entry name" value="Haem_export_protD_CcmD"/>
</dbReference>
<accession>Q5H0W5</accession>
<dbReference type="Pfam" id="PF04995">
    <property type="entry name" value="CcmD"/>
    <property type="match status" value="1"/>
</dbReference>
<organism evidence="14 15">
    <name type="scientific">Xanthomonas oryzae pv. oryzae (strain KACC10331 / KXO85)</name>
    <dbReference type="NCBI Taxonomy" id="291331"/>
    <lineage>
        <taxon>Bacteria</taxon>
        <taxon>Pseudomonadati</taxon>
        <taxon>Pseudomonadota</taxon>
        <taxon>Gammaproteobacteria</taxon>
        <taxon>Lysobacterales</taxon>
        <taxon>Lysobacteraceae</taxon>
        <taxon>Xanthomonas</taxon>
    </lineage>
</organism>
<keyword evidence="11 13" id="KW-0472">Membrane</keyword>
<proteinExistence type="inferred from homology"/>
<evidence type="ECO:0000256" key="3">
    <source>
        <dbReference type="ARBA" id="ARBA00008741"/>
    </source>
</evidence>
<dbReference type="EMBL" id="AE013598">
    <property type="protein sequence ID" value="AAW75406.1"/>
    <property type="molecule type" value="Genomic_DNA"/>
</dbReference>
<keyword evidence="9" id="KW-0201">Cytochrome c-type biogenesis</keyword>
<evidence type="ECO:0000256" key="12">
    <source>
        <dbReference type="SAM" id="MobiDB-lite"/>
    </source>
</evidence>